<feature type="domain" description="HTH araC/xylS-type" evidence="4">
    <location>
        <begin position="231"/>
        <end position="331"/>
    </location>
</feature>
<evidence type="ECO:0000256" key="3">
    <source>
        <dbReference type="ARBA" id="ARBA00023163"/>
    </source>
</evidence>
<dbReference type="PANTHER" id="PTHR47894:SF1">
    <property type="entry name" value="HTH-TYPE TRANSCRIPTIONAL REGULATOR VQSM"/>
    <property type="match status" value="1"/>
</dbReference>
<sequence length="1053" mass="118919">MTVTTASTKLLEPVLQLAQHYRLDQTEILQSASLTQEEFSIPGARFPTAAYGQILQTLAHATDNPRVALNLGEATQPRMLGSIGFLMSTAATLGKAYQALIDYLPLLLEGAMIQMEQTAEGTLLTFELNEPELHSVEYLLACLINWPRWLTGHQIPVRMVHLTFSKPENLLPYQQFFAAEVQFEAPRNQLLLASDYLSLGCLDANPEMHQLHREFADSLLSKSAQQSALTAQTRNLIRRQLAEGKGCIRREQIAESVGLSLRTLQRKLGHLGTNFQDIYDQTRRDVCLQLIQRGQLSFGEIAFQLGFSNQSAFQKAFKRWMGVAPSQYRQQIKPVAFIDASSGARHPDSHSSWLQESSSRRRINEIEKRIDKLNNFTLELLEWAVLLGEQFNLTELGEITNNPVARLAIHLWPAEQLGLIDIGHSAKIRAAHHTAESLSHMAEQEAAGQQTLCCFCHTEIRSAIYQRLSETEKCSLHQHCGTVMLKRLPATYTLDQITPVLLHLNRAFQHSDTQQHKRLRQLNIHAAGLAQRAQCFGSASRYLSNAYRLLKPNQVTQKNKLLLQRAKLHLLAGEVDSADQCLQQLPTGNIAPLDSINAALITAEICLHRNQQALALNHLLEHLALLIDSALPETDNQQLLLLLALHAEISTLTDEQQIPQLAPLTSPEALLRLQLLEKISLIARQQSKPLLAACAIGQMTKLSLQQGRTHLTPFAFVSYAWVASWFCGDYPLAQIFSVQGMQLANQFGGLLSQDTDASQRDTDQQPDIATNAALLQCSQVQHWFTPLHSAREQIQHVASLSEKHGQWLIQSESRLLQHQLSLLTTTALDEQLSLCRQHHQEMLDRQQSHQAARLQQSSLLLMEQLRGEKPLPERVEYQHGWQAISSIMAAFLLNQQHLWPELYSWEAALENELAGYFCVTEALFCTAMMRLILAQPQQLLVHRRRLEVDQIESRFELWAKHCPENFKTQLLLLQAEKARLLNQPAAPLYEQAIVSAEQHGFSHHPALCYERYGDFLQSQQQLCLARFCLHKSQDLYTQWGASAKALQFDQVLS</sequence>
<dbReference type="EMBL" id="CP073344">
    <property type="protein sequence ID" value="UTW04117.1"/>
    <property type="molecule type" value="Genomic_DNA"/>
</dbReference>
<name>A0ABY5GWS9_9GAMM</name>
<dbReference type="PRINTS" id="PR00032">
    <property type="entry name" value="HTHARAC"/>
</dbReference>
<dbReference type="InterPro" id="IPR020449">
    <property type="entry name" value="Tscrpt_reg_AraC-type_HTH"/>
</dbReference>
<reference evidence="5" key="1">
    <citation type="submission" date="2021-04" db="EMBL/GenBank/DDBJ databases">
        <title>Oceanospirillales bacteria with DddD are important DMSP degraders in coastal seawater.</title>
        <authorList>
            <person name="Liu J."/>
        </authorList>
    </citation>
    <scope>NUCLEOTIDE SEQUENCE</scope>
    <source>
        <strain evidence="5">GY6</strain>
    </source>
</reference>
<evidence type="ECO:0000313" key="5">
    <source>
        <dbReference type="EMBL" id="UTW04117.1"/>
    </source>
</evidence>
<keyword evidence="6" id="KW-1185">Reference proteome</keyword>
<dbReference type="SMART" id="SM00342">
    <property type="entry name" value="HTH_ARAC"/>
    <property type="match status" value="1"/>
</dbReference>
<protein>
    <submittedName>
        <fullName evidence="5">AraC family transcriptional regulator ligand-binding domain-containing protein</fullName>
    </submittedName>
</protein>
<dbReference type="Gene3D" id="1.10.10.60">
    <property type="entry name" value="Homeodomain-like"/>
    <property type="match status" value="1"/>
</dbReference>
<dbReference type="Pfam" id="PF12625">
    <property type="entry name" value="Arabinose_bd"/>
    <property type="match status" value="1"/>
</dbReference>
<dbReference type="InterPro" id="IPR009057">
    <property type="entry name" value="Homeodomain-like_sf"/>
</dbReference>
<dbReference type="SUPFAM" id="SSF46689">
    <property type="entry name" value="Homeodomain-like"/>
    <property type="match status" value="1"/>
</dbReference>
<keyword evidence="2" id="KW-0238">DNA-binding</keyword>
<evidence type="ECO:0000256" key="2">
    <source>
        <dbReference type="ARBA" id="ARBA00023125"/>
    </source>
</evidence>
<dbReference type="InterPro" id="IPR032687">
    <property type="entry name" value="AraC-type_N"/>
</dbReference>
<evidence type="ECO:0000256" key="1">
    <source>
        <dbReference type="ARBA" id="ARBA00023015"/>
    </source>
</evidence>
<accession>A0ABY5GWS9</accession>
<dbReference type="Proteomes" id="UP001059950">
    <property type="component" value="Chromosome"/>
</dbReference>
<organism evidence="5 6">
    <name type="scientific">Amphritea atlantica</name>
    <dbReference type="NCBI Taxonomy" id="355243"/>
    <lineage>
        <taxon>Bacteria</taxon>
        <taxon>Pseudomonadati</taxon>
        <taxon>Pseudomonadota</taxon>
        <taxon>Gammaproteobacteria</taxon>
        <taxon>Oceanospirillales</taxon>
        <taxon>Oceanospirillaceae</taxon>
        <taxon>Amphritea</taxon>
    </lineage>
</organism>
<keyword evidence="3" id="KW-0804">Transcription</keyword>
<gene>
    <name evidence="5" type="ORF">KDX31_03625</name>
</gene>
<dbReference type="Pfam" id="PF12833">
    <property type="entry name" value="HTH_18"/>
    <property type="match status" value="1"/>
</dbReference>
<keyword evidence="1" id="KW-0805">Transcription regulation</keyword>
<evidence type="ECO:0000313" key="6">
    <source>
        <dbReference type="Proteomes" id="UP001059950"/>
    </source>
</evidence>
<dbReference type="PROSITE" id="PS01124">
    <property type="entry name" value="HTH_ARAC_FAMILY_2"/>
    <property type="match status" value="1"/>
</dbReference>
<dbReference type="InterPro" id="IPR018060">
    <property type="entry name" value="HTH_AraC"/>
</dbReference>
<dbReference type="PANTHER" id="PTHR47894">
    <property type="entry name" value="HTH-TYPE TRANSCRIPTIONAL REGULATOR GADX"/>
    <property type="match status" value="1"/>
</dbReference>
<evidence type="ECO:0000259" key="4">
    <source>
        <dbReference type="PROSITE" id="PS01124"/>
    </source>
</evidence>
<proteinExistence type="predicted"/>